<dbReference type="InterPro" id="IPR002376">
    <property type="entry name" value="Formyl_transf_N"/>
</dbReference>
<dbReference type="AlphaFoldDB" id="A0A2T3QF22"/>
<evidence type="ECO:0000259" key="5">
    <source>
        <dbReference type="Pfam" id="PF00551"/>
    </source>
</evidence>
<feature type="domain" description="Formyl transferase N-terminal" evidence="5">
    <location>
        <begin position="2"/>
        <end position="183"/>
    </location>
</feature>
<dbReference type="CDD" id="cd08645">
    <property type="entry name" value="FMT_core_GART"/>
    <property type="match status" value="1"/>
</dbReference>
<evidence type="ECO:0000313" key="7">
    <source>
        <dbReference type="Proteomes" id="UP000251647"/>
    </source>
</evidence>
<dbReference type="PANTHER" id="PTHR43369">
    <property type="entry name" value="PHOSPHORIBOSYLGLYCINAMIDE FORMYLTRANSFERASE"/>
    <property type="match status" value="1"/>
</dbReference>
<keyword evidence="3 4" id="KW-0658">Purine biosynthesis</keyword>
<dbReference type="NCBIfam" id="TIGR00639">
    <property type="entry name" value="PurN"/>
    <property type="match status" value="1"/>
</dbReference>
<evidence type="ECO:0000256" key="4">
    <source>
        <dbReference type="HAMAP-Rule" id="MF_01930"/>
    </source>
</evidence>
<dbReference type="OrthoDB" id="9806170at2"/>
<dbReference type="RefSeq" id="WP_005298006.1">
    <property type="nucleotide sequence ID" value="NZ_PYOG01000025.1"/>
</dbReference>
<dbReference type="HAMAP" id="MF_01930">
    <property type="entry name" value="PurN"/>
    <property type="match status" value="1"/>
</dbReference>
<evidence type="ECO:0000256" key="3">
    <source>
        <dbReference type="ARBA" id="ARBA00022755"/>
    </source>
</evidence>
<name>A0A2T3QF22_PHODM</name>
<organism evidence="6 7">
    <name type="scientific">Photobacterium damselae</name>
    <dbReference type="NCBI Taxonomy" id="38293"/>
    <lineage>
        <taxon>Bacteria</taxon>
        <taxon>Pseudomonadati</taxon>
        <taxon>Pseudomonadota</taxon>
        <taxon>Gammaproteobacteria</taxon>
        <taxon>Vibrionales</taxon>
        <taxon>Vibrionaceae</taxon>
        <taxon>Photobacterium</taxon>
    </lineage>
</organism>
<proteinExistence type="inferred from homology"/>
<evidence type="ECO:0000313" key="6">
    <source>
        <dbReference type="EMBL" id="SPY29041.1"/>
    </source>
</evidence>
<dbReference type="GO" id="GO:0006189">
    <property type="term" value="P:'de novo' IMP biosynthetic process"/>
    <property type="evidence" value="ECO:0007669"/>
    <property type="project" value="UniProtKB-UniRule"/>
</dbReference>
<comment type="catalytic activity">
    <reaction evidence="4">
        <text>N(1)-(5-phospho-beta-D-ribosyl)glycinamide + (6R)-10-formyltetrahydrofolate = N(2)-formyl-N(1)-(5-phospho-beta-D-ribosyl)glycinamide + (6S)-5,6,7,8-tetrahydrofolate + H(+)</text>
        <dbReference type="Rhea" id="RHEA:15053"/>
        <dbReference type="ChEBI" id="CHEBI:15378"/>
        <dbReference type="ChEBI" id="CHEBI:57453"/>
        <dbReference type="ChEBI" id="CHEBI:143788"/>
        <dbReference type="ChEBI" id="CHEBI:147286"/>
        <dbReference type="ChEBI" id="CHEBI:195366"/>
        <dbReference type="EC" id="2.1.2.2"/>
    </reaction>
</comment>
<accession>A0A2T3QF22</accession>
<evidence type="ECO:0000256" key="1">
    <source>
        <dbReference type="ARBA" id="ARBA00005054"/>
    </source>
</evidence>
<dbReference type="PANTHER" id="PTHR43369:SF2">
    <property type="entry name" value="PHOSPHORIBOSYLGLYCINAMIDE FORMYLTRANSFERASE"/>
    <property type="match status" value="1"/>
</dbReference>
<reference evidence="6 7" key="1">
    <citation type="submission" date="2018-06" db="EMBL/GenBank/DDBJ databases">
        <authorList>
            <consortium name="Pathogen Informatics"/>
            <person name="Doyle S."/>
        </authorList>
    </citation>
    <scope>NUCLEOTIDE SEQUENCE [LARGE SCALE GENOMIC DNA]</scope>
    <source>
        <strain evidence="6 7">NCTC11647</strain>
    </source>
</reference>
<dbReference type="InterPro" id="IPR004607">
    <property type="entry name" value="GART"/>
</dbReference>
<dbReference type="SUPFAM" id="SSF53328">
    <property type="entry name" value="Formyltransferase"/>
    <property type="match status" value="1"/>
</dbReference>
<feature type="site" description="Raises pKa of active site His" evidence="4">
    <location>
        <position position="146"/>
    </location>
</feature>
<evidence type="ECO:0000256" key="2">
    <source>
        <dbReference type="ARBA" id="ARBA00022679"/>
    </source>
</evidence>
<comment type="pathway">
    <text evidence="1 4">Purine metabolism; IMP biosynthesis via de novo pathway; N(2)-formyl-N(1)-(5-phospho-D-ribosyl)glycinamide from N(1)-(5-phospho-D-ribosyl)glycinamide (10-formyl THF route): step 1/1.</text>
</comment>
<comment type="function">
    <text evidence="4">Catalyzes the transfer of a formyl group from 10-formyltetrahydrofolate to 5-phospho-ribosyl-glycinamide (GAR), producing 5-phospho-ribosyl-N-formylglycinamide (FGAR) and tetrahydrofolate.</text>
</comment>
<protein>
    <recommendedName>
        <fullName evidence="4">Phosphoribosylglycinamide formyltransferase</fullName>
        <ecNumber evidence="4">2.1.2.2</ecNumber>
    </recommendedName>
    <alternativeName>
        <fullName evidence="4">5'-phosphoribosylglycinamide transformylase</fullName>
    </alternativeName>
    <alternativeName>
        <fullName evidence="4">GAR transformylase</fullName>
        <shortName evidence="4">GART</shortName>
    </alternativeName>
</protein>
<dbReference type="Pfam" id="PF00551">
    <property type="entry name" value="Formyl_trans_N"/>
    <property type="match status" value="1"/>
</dbReference>
<dbReference type="UniPathway" id="UPA00074">
    <property type="reaction ID" value="UER00126"/>
</dbReference>
<dbReference type="GO" id="GO:0005829">
    <property type="term" value="C:cytosol"/>
    <property type="evidence" value="ECO:0007669"/>
    <property type="project" value="TreeGrafter"/>
</dbReference>
<gene>
    <name evidence="4 6" type="primary">purN</name>
    <name evidence="6" type="ORF">NCTC11647_02185</name>
</gene>
<comment type="similarity">
    <text evidence="4">Belongs to the GART family.</text>
</comment>
<dbReference type="InterPro" id="IPR036477">
    <property type="entry name" value="Formyl_transf_N_sf"/>
</dbReference>
<dbReference type="GO" id="GO:0004644">
    <property type="term" value="F:phosphoribosylglycinamide formyltransferase activity"/>
    <property type="evidence" value="ECO:0007669"/>
    <property type="project" value="UniProtKB-UniRule"/>
</dbReference>
<dbReference type="Proteomes" id="UP000251647">
    <property type="component" value="Unassembled WGS sequence"/>
</dbReference>
<feature type="binding site" evidence="4">
    <location>
        <position position="108"/>
    </location>
    <ligand>
        <name>(6R)-10-formyltetrahydrofolate</name>
        <dbReference type="ChEBI" id="CHEBI:195366"/>
    </ligand>
</feature>
<feature type="binding site" evidence="4">
    <location>
        <begin position="12"/>
        <end position="14"/>
    </location>
    <ligand>
        <name>N(1)-(5-phospho-beta-D-ribosyl)glycinamide</name>
        <dbReference type="ChEBI" id="CHEBI:143788"/>
    </ligand>
</feature>
<dbReference type="Gene3D" id="3.40.50.170">
    <property type="entry name" value="Formyl transferase, N-terminal domain"/>
    <property type="match status" value="1"/>
</dbReference>
<feature type="active site" description="Proton donor" evidence="4">
    <location>
        <position position="110"/>
    </location>
</feature>
<feature type="binding site" evidence="4">
    <location>
        <position position="66"/>
    </location>
    <ligand>
        <name>(6R)-10-formyltetrahydrofolate</name>
        <dbReference type="ChEBI" id="CHEBI:195366"/>
    </ligand>
</feature>
<keyword evidence="2 4" id="KW-0808">Transferase</keyword>
<sequence>MKNIVVLISGNGSNLQAIMDSCANGTIKNARVAAVIANKADAYGLTRAQQANIDAVTLLASDFADRQAYEQALAKTIDGYHPDVVVLAGFMRILDSAFVHHYQGRIFNIHPSLFPKYPGLNTHQRALEAGDSEHGTTVHFVTPELDGGPVVLQAKVPIFPQDSIAEIEQRVQQQEYAIYPLVINWFLSQRLVMDEAGKALLDGHSLPLNGYASDD</sequence>
<feature type="binding site" evidence="4">
    <location>
        <begin position="91"/>
        <end position="94"/>
    </location>
    <ligand>
        <name>(6R)-10-formyltetrahydrofolate</name>
        <dbReference type="ChEBI" id="CHEBI:195366"/>
    </ligand>
</feature>
<dbReference type="EMBL" id="UATL01000001">
    <property type="protein sequence ID" value="SPY29041.1"/>
    <property type="molecule type" value="Genomic_DNA"/>
</dbReference>
<dbReference type="EC" id="2.1.2.2" evidence="4"/>